<dbReference type="EMBL" id="JASPKY010000039">
    <property type="protein sequence ID" value="KAK9746480.1"/>
    <property type="molecule type" value="Genomic_DNA"/>
</dbReference>
<sequence>MPPVRPFRKGIDSAMLLFDVGDDGKTGGQRCSRAWPDLLSPGVAMLQLIARRWCGGGGADALRRMRRFTSSSWWRRVTRFKGWFRGRMCVRYGQLCDS</sequence>
<proteinExistence type="predicted"/>
<protein>
    <submittedName>
        <fullName evidence="1">Uncharacterized protein</fullName>
    </submittedName>
</protein>
<dbReference type="Proteomes" id="UP001458880">
    <property type="component" value="Unassembled WGS sequence"/>
</dbReference>
<gene>
    <name evidence="1" type="ORF">QE152_g6057</name>
</gene>
<organism evidence="1 2">
    <name type="scientific">Popillia japonica</name>
    <name type="common">Japanese beetle</name>
    <dbReference type="NCBI Taxonomy" id="7064"/>
    <lineage>
        <taxon>Eukaryota</taxon>
        <taxon>Metazoa</taxon>
        <taxon>Ecdysozoa</taxon>
        <taxon>Arthropoda</taxon>
        <taxon>Hexapoda</taxon>
        <taxon>Insecta</taxon>
        <taxon>Pterygota</taxon>
        <taxon>Neoptera</taxon>
        <taxon>Endopterygota</taxon>
        <taxon>Coleoptera</taxon>
        <taxon>Polyphaga</taxon>
        <taxon>Scarabaeiformia</taxon>
        <taxon>Scarabaeidae</taxon>
        <taxon>Rutelinae</taxon>
        <taxon>Popillia</taxon>
    </lineage>
</organism>
<evidence type="ECO:0000313" key="1">
    <source>
        <dbReference type="EMBL" id="KAK9746480.1"/>
    </source>
</evidence>
<comment type="caution">
    <text evidence="1">The sequence shown here is derived from an EMBL/GenBank/DDBJ whole genome shotgun (WGS) entry which is preliminary data.</text>
</comment>
<accession>A0AAW1MG36</accession>
<name>A0AAW1MG36_POPJA</name>
<dbReference type="AlphaFoldDB" id="A0AAW1MG36"/>
<reference evidence="1 2" key="1">
    <citation type="journal article" date="2024" name="BMC Genomics">
        <title>De novo assembly and annotation of Popillia japonica's genome with initial clues to its potential as an invasive pest.</title>
        <authorList>
            <person name="Cucini C."/>
            <person name="Boschi S."/>
            <person name="Funari R."/>
            <person name="Cardaioli E."/>
            <person name="Iannotti N."/>
            <person name="Marturano G."/>
            <person name="Paoli F."/>
            <person name="Bruttini M."/>
            <person name="Carapelli A."/>
            <person name="Frati F."/>
            <person name="Nardi F."/>
        </authorList>
    </citation>
    <scope>NUCLEOTIDE SEQUENCE [LARGE SCALE GENOMIC DNA]</scope>
    <source>
        <strain evidence="1">DMR45628</strain>
    </source>
</reference>
<evidence type="ECO:0000313" key="2">
    <source>
        <dbReference type="Proteomes" id="UP001458880"/>
    </source>
</evidence>
<keyword evidence="2" id="KW-1185">Reference proteome</keyword>